<dbReference type="InterPro" id="IPR034683">
    <property type="entry name" value="IspD/TarI"/>
</dbReference>
<dbReference type="EC" id="2.7.7.60" evidence="3"/>
<comment type="catalytic activity">
    <reaction evidence="3">
        <text>2-C-methyl-D-erythritol 4-phosphate + CTP + H(+) = 4-CDP-2-C-methyl-D-erythritol + diphosphate</text>
        <dbReference type="Rhea" id="RHEA:13429"/>
        <dbReference type="ChEBI" id="CHEBI:15378"/>
        <dbReference type="ChEBI" id="CHEBI:33019"/>
        <dbReference type="ChEBI" id="CHEBI:37563"/>
        <dbReference type="ChEBI" id="CHEBI:57823"/>
        <dbReference type="ChEBI" id="CHEBI:58262"/>
        <dbReference type="EC" id="2.7.7.60"/>
    </reaction>
</comment>
<feature type="site" description="Transition state stabilizer" evidence="3">
    <location>
        <position position="22"/>
    </location>
</feature>
<accession>A0A9J6ZQ31</accession>
<dbReference type="Pfam" id="PF01128">
    <property type="entry name" value="IspD"/>
    <property type="match status" value="1"/>
</dbReference>
<keyword evidence="2 3" id="KW-0548">Nucleotidyltransferase</keyword>
<sequence>MADYIIIVAGGKGLRMGEPIPKQFLLLNDKAILMHTLEKFYHHNPELKIILALPSDHQEYWTKLCSEQGFDIPHIVVNGGQTRFHSVLNALGAITDDSGVTGVHDGVRPFVTPEVIDRCFNAAKQDGAAIPVIFPADSIREADDKGSHARNRDRFRLVQTPQVFRTDLLKKAYSNGYRESFTDDASVVEAAGHAITLVEGNQENIKITSPFDMMVAHVIVSGDCDQKG</sequence>
<dbReference type="AlphaFoldDB" id="A0A9J6ZQ31"/>
<dbReference type="FunFam" id="3.90.550.10:FF:000003">
    <property type="entry name" value="2-C-methyl-D-erythritol 4-phosphate cytidylyltransferase"/>
    <property type="match status" value="1"/>
</dbReference>
<dbReference type="GO" id="GO:0050518">
    <property type="term" value="F:2-C-methyl-D-erythritol 4-phosphate cytidylyltransferase activity"/>
    <property type="evidence" value="ECO:0007669"/>
    <property type="project" value="UniProtKB-UniRule"/>
</dbReference>
<keyword evidence="3" id="KW-0414">Isoprene biosynthesis</keyword>
<feature type="site" description="Positions MEP for the nucleophilic attack" evidence="3">
    <location>
        <position position="206"/>
    </location>
</feature>
<dbReference type="NCBIfam" id="TIGR00453">
    <property type="entry name" value="ispD"/>
    <property type="match status" value="1"/>
</dbReference>
<dbReference type="RefSeq" id="WP_250724114.1">
    <property type="nucleotide sequence ID" value="NZ_CP098400.1"/>
</dbReference>
<name>A0A9J6ZQ31_9BACT</name>
<evidence type="ECO:0000313" key="5">
    <source>
        <dbReference type="Proteomes" id="UP001056426"/>
    </source>
</evidence>
<dbReference type="KEGG" id="alkq:M9189_01335"/>
<comment type="pathway">
    <text evidence="3">Isoprenoid biosynthesis; isopentenyl diphosphate biosynthesis via DXP pathway; isopentenyl diphosphate from 1-deoxy-D-xylulose 5-phosphate: step 2/6.</text>
</comment>
<evidence type="ECO:0000313" key="4">
    <source>
        <dbReference type="EMBL" id="URW80002.1"/>
    </source>
</evidence>
<gene>
    <name evidence="3" type="primary">ispD</name>
    <name evidence="4" type="ORF">M9189_01335</name>
</gene>
<feature type="site" description="Positions MEP for the nucleophilic attack" evidence="3">
    <location>
        <position position="152"/>
    </location>
</feature>
<proteinExistence type="inferred from homology"/>
<comment type="function">
    <text evidence="3">Catalyzes the formation of 4-diphosphocytidyl-2-C-methyl-D-erythritol from CTP and 2-C-methyl-D-erythritol 4-phosphate (MEP).</text>
</comment>
<protein>
    <recommendedName>
        <fullName evidence="3">2-C-methyl-D-erythritol 4-phosphate cytidylyltransferase</fullName>
        <ecNumber evidence="3">2.7.7.60</ecNumber>
    </recommendedName>
    <alternativeName>
        <fullName evidence="3">4-diphosphocytidyl-2C-methyl-D-erythritol synthase</fullName>
    </alternativeName>
    <alternativeName>
        <fullName evidence="3">MEP cytidylyltransferase</fullName>
        <shortName evidence="3">MCT</shortName>
    </alternativeName>
</protein>
<evidence type="ECO:0000256" key="3">
    <source>
        <dbReference type="HAMAP-Rule" id="MF_00108"/>
    </source>
</evidence>
<dbReference type="InterPro" id="IPR050088">
    <property type="entry name" value="IspD/TarI_cytidylyltransf_bact"/>
</dbReference>
<dbReference type="SUPFAM" id="SSF53448">
    <property type="entry name" value="Nucleotide-diphospho-sugar transferases"/>
    <property type="match status" value="1"/>
</dbReference>
<dbReference type="Gene3D" id="3.90.550.10">
    <property type="entry name" value="Spore Coat Polysaccharide Biosynthesis Protein SpsA, Chain A"/>
    <property type="match status" value="1"/>
</dbReference>
<evidence type="ECO:0000256" key="1">
    <source>
        <dbReference type="ARBA" id="ARBA00022679"/>
    </source>
</evidence>
<comment type="similarity">
    <text evidence="3">Belongs to the IspD/TarI cytidylyltransferase family. IspD subfamily.</text>
</comment>
<dbReference type="PANTHER" id="PTHR32125:SF4">
    <property type="entry name" value="2-C-METHYL-D-ERYTHRITOL 4-PHOSPHATE CYTIDYLYLTRANSFERASE, CHLOROPLASTIC"/>
    <property type="match status" value="1"/>
</dbReference>
<dbReference type="InterPro" id="IPR029044">
    <property type="entry name" value="Nucleotide-diphossugar_trans"/>
</dbReference>
<dbReference type="NCBIfam" id="NF001186">
    <property type="entry name" value="PRK00155.2-3"/>
    <property type="match status" value="1"/>
</dbReference>
<dbReference type="InterPro" id="IPR001228">
    <property type="entry name" value="IspD"/>
</dbReference>
<evidence type="ECO:0000256" key="2">
    <source>
        <dbReference type="ARBA" id="ARBA00022695"/>
    </source>
</evidence>
<dbReference type="EMBL" id="CP098400">
    <property type="protein sequence ID" value="URW80002.1"/>
    <property type="molecule type" value="Genomic_DNA"/>
</dbReference>
<dbReference type="CDD" id="cd02516">
    <property type="entry name" value="CDP-ME_synthetase"/>
    <property type="match status" value="1"/>
</dbReference>
<organism evidence="4 5">
    <name type="scientific">Xiashengella succiniciproducens</name>
    <dbReference type="NCBI Taxonomy" id="2949635"/>
    <lineage>
        <taxon>Bacteria</taxon>
        <taxon>Pseudomonadati</taxon>
        <taxon>Bacteroidota</taxon>
        <taxon>Bacteroidia</taxon>
        <taxon>Marinilabiliales</taxon>
        <taxon>Marinilabiliaceae</taxon>
        <taxon>Xiashengella</taxon>
    </lineage>
</organism>
<keyword evidence="1 3" id="KW-0808">Transferase</keyword>
<dbReference type="Proteomes" id="UP001056426">
    <property type="component" value="Chromosome"/>
</dbReference>
<feature type="site" description="Transition state stabilizer" evidence="3">
    <location>
        <position position="15"/>
    </location>
</feature>
<reference evidence="4" key="1">
    <citation type="submission" date="2022-05" db="EMBL/GenBank/DDBJ databases">
        <authorList>
            <person name="Sun X."/>
        </authorList>
    </citation>
    <scope>NUCLEOTIDE SEQUENCE</scope>
    <source>
        <strain evidence="4">Ai-910</strain>
    </source>
</reference>
<dbReference type="HAMAP" id="MF_00108">
    <property type="entry name" value="IspD"/>
    <property type="match status" value="1"/>
</dbReference>
<dbReference type="PANTHER" id="PTHR32125">
    <property type="entry name" value="2-C-METHYL-D-ERYTHRITOL 4-PHOSPHATE CYTIDYLYLTRANSFERASE, CHLOROPLASTIC"/>
    <property type="match status" value="1"/>
</dbReference>
<dbReference type="GO" id="GO:0019288">
    <property type="term" value="P:isopentenyl diphosphate biosynthetic process, methylerythritol 4-phosphate pathway"/>
    <property type="evidence" value="ECO:0007669"/>
    <property type="project" value="UniProtKB-UniRule"/>
</dbReference>
<keyword evidence="5" id="KW-1185">Reference proteome</keyword>
<reference evidence="4" key="2">
    <citation type="submission" date="2022-06" db="EMBL/GenBank/DDBJ databases">
        <title>Xiashengella guii gen. nov. sp. nov., a bacterium isolated form anaerobic digestion tank.</title>
        <authorList>
            <person name="Huang H."/>
        </authorList>
    </citation>
    <scope>NUCLEOTIDE SEQUENCE</scope>
    <source>
        <strain evidence="4">Ai-910</strain>
    </source>
</reference>